<evidence type="ECO:0000256" key="3">
    <source>
        <dbReference type="ARBA" id="ARBA00022692"/>
    </source>
</evidence>
<evidence type="ECO:0000256" key="1">
    <source>
        <dbReference type="ARBA" id="ARBA00004651"/>
    </source>
</evidence>
<dbReference type="InterPro" id="IPR025857">
    <property type="entry name" value="MacB_PCD"/>
</dbReference>
<keyword evidence="11" id="KW-1185">Reference proteome</keyword>
<dbReference type="Pfam" id="PF02687">
    <property type="entry name" value="FtsX"/>
    <property type="match status" value="2"/>
</dbReference>
<feature type="transmembrane region" description="Helical" evidence="8">
    <location>
        <begin position="171"/>
        <end position="189"/>
    </location>
</feature>
<dbReference type="PROSITE" id="PS01124">
    <property type="entry name" value="HTH_ARAC_FAMILY_2"/>
    <property type="match status" value="1"/>
</dbReference>
<keyword evidence="6 8" id="KW-0472">Membrane</keyword>
<dbReference type="Pfam" id="PF12833">
    <property type="entry name" value="HTH_18"/>
    <property type="match status" value="1"/>
</dbReference>
<keyword evidence="3 8" id="KW-0812">Transmembrane</keyword>
<feature type="transmembrane region" description="Helical" evidence="8">
    <location>
        <begin position="702"/>
        <end position="726"/>
    </location>
</feature>
<dbReference type="SUPFAM" id="SSF46689">
    <property type="entry name" value="Homeodomain-like"/>
    <property type="match status" value="1"/>
</dbReference>
<keyword evidence="4 8" id="KW-1133">Transmembrane helix</keyword>
<gene>
    <name evidence="10" type="ORF">J2W55_004097</name>
</gene>
<dbReference type="InterPro" id="IPR018060">
    <property type="entry name" value="HTH_AraC"/>
</dbReference>
<evidence type="ECO:0000256" key="8">
    <source>
        <dbReference type="SAM" id="Phobius"/>
    </source>
</evidence>
<evidence type="ECO:0000259" key="9">
    <source>
        <dbReference type="PROSITE" id="PS01124"/>
    </source>
</evidence>
<evidence type="ECO:0000313" key="11">
    <source>
        <dbReference type="Proteomes" id="UP001247620"/>
    </source>
</evidence>
<organism evidence="10 11">
    <name type="scientific">Mucilaginibacter pocheonensis</name>
    <dbReference type="NCBI Taxonomy" id="398050"/>
    <lineage>
        <taxon>Bacteria</taxon>
        <taxon>Pseudomonadati</taxon>
        <taxon>Bacteroidota</taxon>
        <taxon>Sphingobacteriia</taxon>
        <taxon>Sphingobacteriales</taxon>
        <taxon>Sphingobacteriaceae</taxon>
        <taxon>Mucilaginibacter</taxon>
    </lineage>
</organism>
<evidence type="ECO:0000256" key="7">
    <source>
        <dbReference type="ARBA" id="ARBA00023163"/>
    </source>
</evidence>
<dbReference type="Pfam" id="PF12704">
    <property type="entry name" value="MacB_PCD"/>
    <property type="match status" value="2"/>
</dbReference>
<evidence type="ECO:0000256" key="4">
    <source>
        <dbReference type="ARBA" id="ARBA00022989"/>
    </source>
</evidence>
<feature type="domain" description="HTH araC/xylS-type" evidence="9">
    <location>
        <begin position="209"/>
        <end position="313"/>
    </location>
</feature>
<comment type="subcellular location">
    <subcellularLocation>
        <location evidence="1">Cell membrane</location>
        <topology evidence="1">Multi-pass membrane protein</topology>
    </subcellularLocation>
</comment>
<feature type="transmembrane region" description="Helical" evidence="8">
    <location>
        <begin position="1111"/>
        <end position="1131"/>
    </location>
</feature>
<keyword evidence="5" id="KW-0805">Transcription regulation</keyword>
<sequence length="1148" mass="128292">MAIELIEHLNSHSFYMAFYDLASLGTLFTGLTLALLLAAKSIDRSSNLFLASALVAVVFKTGGLTPVLLPALGPLLYFYVRQQTCSGQRFKLIDLLHFCLVLPGGWMPAWLVLISAIGYFYLSYRLIGVFYDRIQPVLMDRPRHAFRWLKQWLFLLAVLCLLWSFHPIFGFTVALVLFGMAAGAILKTLGSVQPQPVTPDIPDARSKSRKLKEAVAAGRLYEDAGLTLATLAVKLAMHPHDLSRIINLGMKKNFNDFINEFRVREVFRKMQDSHYDHLTLLGIAFESGFNSQRTFNRVFKEMTGKTPVEYKNNLKKEWPFDKLATLPHRRPVILRSGSPPNRIPEKLKRNRMFRNYFKIAFRNLRQQKLYSIINIAGLSIGLACAMLIMLYVQDEVSYDRFHQNASQIYRIDKQTTKDDNSVSNGSYTGYFPGPRFAAKIPEIQSFVRFQPAQTDIKIGTDVNSQGVCFVDANFFSVFGFPLLSGDAHSVLTQPNSAVITEETAKKYFGRSNAVGQIISIKDDSVFRPCIITGVAKNCPQNSSIKFQVLRPLHISAAAENNNANWFNSFLSTFVVLSPGADIKAVQDKMNQVFVADAGKAIGEIKNKYHVKNIGISYILEPLTAIHLGKMVPDENEILRDKSNPEFAYILSAIAFFVLLIACINFVNLTIARSVKRAKEIGIRKVIGGTGQQLRLQFLSESFLLCLIAFTVAIGIVITILPVFGGLANKVLSLTYLLNAKLVSCYIALFVLTGLLAGFYPAIILSGYQPVKTLYSRFNPAGKSYLQKVLVVFQFALASFLIISAITIFLQFNYLTTQSLGYDDRNLITVDQFPLTRSEAGLIKRKLMENPNIVEVAPKNGGYNNNTVKINGDQQVNIAVETIDADYLPLLRVPVIAGRNFSAAYPSDQVRSALVNEAFVKEAGWKHPVGQQINTFGNETYTVVGVVKDYHYQPLTEKIGPQFFIMNPANSFGMMYIKIKPGTETASIRFIGRVFKELFPLSPFVYNFKQDQNKQSYAAEARWKSIILFSAVLTIFISCIGLFGLSVLAVEKRVKEIGIRKVLGASAGSVVTILSADFLKLILIALAISVPFAWIVASQWLQHYPYRIMLNWWLFVSGSVLVILIALITISFQSVRAAIANPAKSLRTE</sequence>
<feature type="transmembrane region" description="Helical" evidence="8">
    <location>
        <begin position="148"/>
        <end position="165"/>
    </location>
</feature>
<reference evidence="10 11" key="1">
    <citation type="submission" date="2023-07" db="EMBL/GenBank/DDBJ databases">
        <title>Sorghum-associated microbial communities from plants grown in Nebraska, USA.</title>
        <authorList>
            <person name="Schachtman D."/>
        </authorList>
    </citation>
    <scope>NUCLEOTIDE SEQUENCE [LARGE SCALE GENOMIC DNA]</scope>
    <source>
        <strain evidence="10 11">3262</strain>
    </source>
</reference>
<dbReference type="SMART" id="SM00342">
    <property type="entry name" value="HTH_ARAC"/>
    <property type="match status" value="1"/>
</dbReference>
<comment type="caution">
    <text evidence="10">The sequence shown here is derived from an EMBL/GenBank/DDBJ whole genome shotgun (WGS) entry which is preliminary data.</text>
</comment>
<feature type="transmembrane region" description="Helical" evidence="8">
    <location>
        <begin position="646"/>
        <end position="670"/>
    </location>
</feature>
<feature type="transmembrane region" description="Helical" evidence="8">
    <location>
        <begin position="48"/>
        <end position="69"/>
    </location>
</feature>
<feature type="transmembrane region" description="Helical" evidence="8">
    <location>
        <begin position="746"/>
        <end position="767"/>
    </location>
</feature>
<dbReference type="InterPro" id="IPR009057">
    <property type="entry name" value="Homeodomain-like_sf"/>
</dbReference>
<dbReference type="PANTHER" id="PTHR30572:SF18">
    <property type="entry name" value="ABC-TYPE MACROLIDE FAMILY EXPORT SYSTEM PERMEASE COMPONENT 2"/>
    <property type="match status" value="1"/>
</dbReference>
<dbReference type="Gene3D" id="1.10.10.60">
    <property type="entry name" value="Homeodomain-like"/>
    <property type="match status" value="1"/>
</dbReference>
<keyword evidence="2" id="KW-1003">Cell membrane</keyword>
<feature type="transmembrane region" description="Helical" evidence="8">
    <location>
        <begin position="14"/>
        <end position="36"/>
    </location>
</feature>
<protein>
    <submittedName>
        <fullName evidence="10">ABC transport system permease protein</fullName>
    </submittedName>
</protein>
<feature type="transmembrane region" description="Helical" evidence="8">
    <location>
        <begin position="1025"/>
        <end position="1049"/>
    </location>
</feature>
<evidence type="ECO:0000313" key="10">
    <source>
        <dbReference type="EMBL" id="MDR6944237.1"/>
    </source>
</evidence>
<dbReference type="InterPro" id="IPR050250">
    <property type="entry name" value="Macrolide_Exporter_MacB"/>
</dbReference>
<keyword evidence="7" id="KW-0804">Transcription</keyword>
<name>A0ABU1TFW1_9SPHI</name>
<feature type="transmembrane region" description="Helical" evidence="8">
    <location>
        <begin position="788"/>
        <end position="809"/>
    </location>
</feature>
<feature type="transmembrane region" description="Helical" evidence="8">
    <location>
        <begin position="107"/>
        <end position="127"/>
    </location>
</feature>
<accession>A0ABU1TFW1</accession>
<feature type="transmembrane region" description="Helical" evidence="8">
    <location>
        <begin position="1061"/>
        <end position="1091"/>
    </location>
</feature>
<dbReference type="EMBL" id="JAVDUU010000004">
    <property type="protein sequence ID" value="MDR6944237.1"/>
    <property type="molecule type" value="Genomic_DNA"/>
</dbReference>
<dbReference type="InterPro" id="IPR003838">
    <property type="entry name" value="ABC3_permease_C"/>
</dbReference>
<dbReference type="PANTHER" id="PTHR30572">
    <property type="entry name" value="MEMBRANE COMPONENT OF TRANSPORTER-RELATED"/>
    <property type="match status" value="1"/>
</dbReference>
<proteinExistence type="predicted"/>
<evidence type="ECO:0000256" key="6">
    <source>
        <dbReference type="ARBA" id="ARBA00023136"/>
    </source>
</evidence>
<feature type="transmembrane region" description="Helical" evidence="8">
    <location>
        <begin position="369"/>
        <end position="392"/>
    </location>
</feature>
<dbReference type="Proteomes" id="UP001247620">
    <property type="component" value="Unassembled WGS sequence"/>
</dbReference>
<evidence type="ECO:0000256" key="2">
    <source>
        <dbReference type="ARBA" id="ARBA00022475"/>
    </source>
</evidence>
<evidence type="ECO:0000256" key="5">
    <source>
        <dbReference type="ARBA" id="ARBA00023015"/>
    </source>
</evidence>